<evidence type="ECO:0000259" key="4">
    <source>
        <dbReference type="PROSITE" id="PS51084"/>
    </source>
</evidence>
<feature type="domain" description="HIT" evidence="4">
    <location>
        <begin position="44"/>
        <end position="158"/>
    </location>
</feature>
<evidence type="ECO:0000256" key="2">
    <source>
        <dbReference type="ARBA" id="ARBA00022801"/>
    </source>
</evidence>
<reference evidence="5" key="1">
    <citation type="submission" date="2022-05" db="EMBL/GenBank/DDBJ databases">
        <title>The Musa troglodytarum L. genome provides insights into the mechanism of non-climacteric behaviour and enrichment of carotenoids.</title>
        <authorList>
            <person name="Wang J."/>
        </authorList>
    </citation>
    <scope>NUCLEOTIDE SEQUENCE</scope>
    <source>
        <tissue evidence="5">Leaf</tissue>
    </source>
</reference>
<dbReference type="Gene3D" id="3.30.428.10">
    <property type="entry name" value="HIT-like"/>
    <property type="match status" value="1"/>
</dbReference>
<dbReference type="SUPFAM" id="SSF54197">
    <property type="entry name" value="HIT-like"/>
    <property type="match status" value="1"/>
</dbReference>
<evidence type="ECO:0000313" key="6">
    <source>
        <dbReference type="Proteomes" id="UP001055439"/>
    </source>
</evidence>
<keyword evidence="1" id="KW-0547">Nucleotide-binding</keyword>
<evidence type="ECO:0000313" key="5">
    <source>
        <dbReference type="EMBL" id="URE03476.1"/>
    </source>
</evidence>
<dbReference type="InterPro" id="IPR011146">
    <property type="entry name" value="HIT-like"/>
</dbReference>
<evidence type="ECO:0000256" key="3">
    <source>
        <dbReference type="PROSITE-ProRule" id="PRU00464"/>
    </source>
</evidence>
<keyword evidence="2" id="KW-0378">Hydrolase</keyword>
<accession>A0A9E7FW81</accession>
<dbReference type="PROSITE" id="PS51084">
    <property type="entry name" value="HIT_2"/>
    <property type="match status" value="1"/>
</dbReference>
<dbReference type="InterPro" id="IPR036265">
    <property type="entry name" value="HIT-like_sf"/>
</dbReference>
<dbReference type="PANTHER" id="PTHR12486:SF5">
    <property type="entry name" value="ADENOSINE 5'-MONOPHOSPHORAMIDASE HINT3"/>
    <property type="match status" value="1"/>
</dbReference>
<evidence type="ECO:0000256" key="1">
    <source>
        <dbReference type="ARBA" id="ARBA00022741"/>
    </source>
</evidence>
<keyword evidence="6" id="KW-1185">Reference proteome</keyword>
<dbReference type="GO" id="GO:0000166">
    <property type="term" value="F:nucleotide binding"/>
    <property type="evidence" value="ECO:0007669"/>
    <property type="project" value="UniProtKB-KW"/>
</dbReference>
<dbReference type="PANTHER" id="PTHR12486">
    <property type="entry name" value="APRATAXIN-RELATED"/>
    <property type="match status" value="1"/>
</dbReference>
<dbReference type="Proteomes" id="UP001055439">
    <property type="component" value="Chromosome 5"/>
</dbReference>
<sequence length="185" mass="21193">MAAAAGRPPCLFCQIARGSTSTDLHYAVRSLFMPFYPNSSLLLLYYFVVSLWDNALLLLSVQDEMVVAFRDINPSAVGHYLVVPVEHIPTVKHLRRRTEDYHLVNHMLNVGKTLLARDAPESMCSRFGFHQPPFNSIDHLHLHCLALPFIPRWRQVKYTTLGPFWGFIEAEKLLDKIRPFSKVTS</sequence>
<proteinExistence type="predicted"/>
<organism evidence="5 6">
    <name type="scientific">Musa troglodytarum</name>
    <name type="common">fe'i banana</name>
    <dbReference type="NCBI Taxonomy" id="320322"/>
    <lineage>
        <taxon>Eukaryota</taxon>
        <taxon>Viridiplantae</taxon>
        <taxon>Streptophyta</taxon>
        <taxon>Embryophyta</taxon>
        <taxon>Tracheophyta</taxon>
        <taxon>Spermatophyta</taxon>
        <taxon>Magnoliopsida</taxon>
        <taxon>Liliopsida</taxon>
        <taxon>Zingiberales</taxon>
        <taxon>Musaceae</taxon>
        <taxon>Musa</taxon>
    </lineage>
</organism>
<feature type="short sequence motif" description="Histidine triad motif" evidence="3">
    <location>
        <begin position="139"/>
        <end position="143"/>
    </location>
</feature>
<gene>
    <name evidence="5" type="ORF">MUK42_20173</name>
</gene>
<protein>
    <submittedName>
        <fullName evidence="5">Scavenger mRNA decapping enzyme C-term binding</fullName>
    </submittedName>
</protein>
<dbReference type="GO" id="GO:0047627">
    <property type="term" value="F:adenylylsulfatase activity"/>
    <property type="evidence" value="ECO:0007669"/>
    <property type="project" value="UniProtKB-ARBA"/>
</dbReference>
<dbReference type="Pfam" id="PF11969">
    <property type="entry name" value="DcpS_C"/>
    <property type="match status" value="1"/>
</dbReference>
<dbReference type="OrthoDB" id="1915375at2759"/>
<name>A0A9E7FW81_9LILI</name>
<dbReference type="EMBL" id="CP097507">
    <property type="protein sequence ID" value="URE03476.1"/>
    <property type="molecule type" value="Genomic_DNA"/>
</dbReference>
<dbReference type="AlphaFoldDB" id="A0A9E7FW81"/>